<dbReference type="Pfam" id="PF10543">
    <property type="entry name" value="ORF6N"/>
    <property type="match status" value="1"/>
</dbReference>
<evidence type="ECO:0000313" key="4">
    <source>
        <dbReference type="Proteomes" id="UP000315971"/>
    </source>
</evidence>
<keyword evidence="4" id="KW-1185">Reference proteome</keyword>
<evidence type="ECO:0000313" key="3">
    <source>
        <dbReference type="EMBL" id="SMO65733.1"/>
    </source>
</evidence>
<dbReference type="InterPro" id="IPR018873">
    <property type="entry name" value="KilA-N_DNA-bd_domain"/>
</dbReference>
<reference evidence="3 4" key="1">
    <citation type="submission" date="2017-05" db="EMBL/GenBank/DDBJ databases">
        <authorList>
            <person name="Varghese N."/>
            <person name="Submissions S."/>
        </authorList>
    </citation>
    <scope>NUCLEOTIDE SEQUENCE [LARGE SCALE GENOMIC DNA]</scope>
    <source>
        <strain evidence="3 4">DSM 21342</strain>
    </source>
</reference>
<gene>
    <name evidence="3" type="ORF">SAMN06265350_105158</name>
</gene>
<feature type="compositionally biased region" description="Basic and acidic residues" evidence="1">
    <location>
        <begin position="177"/>
        <end position="190"/>
    </location>
</feature>
<dbReference type="Proteomes" id="UP000315971">
    <property type="component" value="Unassembled WGS sequence"/>
</dbReference>
<dbReference type="AlphaFoldDB" id="A0A521D1Z3"/>
<name>A0A521D1Z3_9SPHI</name>
<dbReference type="OrthoDB" id="9816206at2"/>
<accession>A0A521D1Z3</accession>
<evidence type="ECO:0000259" key="2">
    <source>
        <dbReference type="Pfam" id="PF10543"/>
    </source>
</evidence>
<proteinExistence type="predicted"/>
<evidence type="ECO:0000256" key="1">
    <source>
        <dbReference type="SAM" id="MobiDB-lite"/>
    </source>
</evidence>
<sequence>MKQLVNEANIASQIYFFRGHKVMLDCEMASMYEVTTKRLLEQVQKNSFRFPDDFMFQLTENEYEEYLKLAPSQQRHGSLSELPYVFTEQGAVMLSSILNTRVAIETDIFVVRSFIKFRNSVDAKKKSSATAKTESKIETNNSVEKIELFFKVLLQVLESKKTTNTSKTPRSPIGFQIKKEEEKENKPKGE</sequence>
<protein>
    <submittedName>
        <fullName evidence="3">ORF6N domain-containing protein</fullName>
    </submittedName>
</protein>
<feature type="domain" description="KilA-N DNA-binding" evidence="2">
    <location>
        <begin position="13"/>
        <end position="97"/>
    </location>
</feature>
<dbReference type="EMBL" id="FXSZ01000005">
    <property type="protein sequence ID" value="SMO65733.1"/>
    <property type="molecule type" value="Genomic_DNA"/>
</dbReference>
<dbReference type="RefSeq" id="WP_142603740.1">
    <property type="nucleotide sequence ID" value="NZ_FXSZ01000005.1"/>
</dbReference>
<feature type="region of interest" description="Disordered" evidence="1">
    <location>
        <begin position="161"/>
        <end position="190"/>
    </location>
</feature>
<organism evidence="3 4">
    <name type="scientific">Solitalea koreensis</name>
    <dbReference type="NCBI Taxonomy" id="543615"/>
    <lineage>
        <taxon>Bacteria</taxon>
        <taxon>Pseudomonadati</taxon>
        <taxon>Bacteroidota</taxon>
        <taxon>Sphingobacteriia</taxon>
        <taxon>Sphingobacteriales</taxon>
        <taxon>Sphingobacteriaceae</taxon>
        <taxon>Solitalea</taxon>
    </lineage>
</organism>